<comment type="function">
    <text evidence="6">Acts both as a biotin--[acetyl-CoA-carboxylase] ligase and a biotin-operon repressor. In the presence of ATP, BirA activates biotin to form the BirA-biotinyl-5'-adenylate (BirA-bio-5'-AMP or holoBirA) complex. HoloBirA can either transfer the biotinyl moiety to the biotin carboxyl carrier protein (BCCP) subunit of acetyl-CoA carboxylase, or bind to the biotin operator site and inhibit transcription of the operon.</text>
</comment>
<keyword evidence="4 6" id="KW-0092">Biotin</keyword>
<dbReference type="HAMAP" id="MF_00978">
    <property type="entry name" value="Bifunct_BirA"/>
    <property type="match status" value="1"/>
</dbReference>
<dbReference type="PANTHER" id="PTHR12835">
    <property type="entry name" value="BIOTIN PROTEIN LIGASE"/>
    <property type="match status" value="1"/>
</dbReference>
<evidence type="ECO:0000313" key="9">
    <source>
        <dbReference type="Proteomes" id="UP001460888"/>
    </source>
</evidence>
<evidence type="ECO:0000256" key="6">
    <source>
        <dbReference type="HAMAP-Rule" id="MF_00978"/>
    </source>
</evidence>
<evidence type="ECO:0000256" key="3">
    <source>
        <dbReference type="ARBA" id="ARBA00022840"/>
    </source>
</evidence>
<feature type="domain" description="BPL/LPL catalytic" evidence="7">
    <location>
        <begin position="62"/>
        <end position="254"/>
    </location>
</feature>
<organism evidence="8 9">
    <name type="scientific">Salinisphaera dokdonensis CL-ES53</name>
    <dbReference type="NCBI Taxonomy" id="1304272"/>
    <lineage>
        <taxon>Bacteria</taxon>
        <taxon>Pseudomonadati</taxon>
        <taxon>Pseudomonadota</taxon>
        <taxon>Gammaproteobacteria</taxon>
        <taxon>Salinisphaerales</taxon>
        <taxon>Salinisphaeraceae</taxon>
        <taxon>Salinisphaera</taxon>
    </lineage>
</organism>
<dbReference type="InterPro" id="IPR036388">
    <property type="entry name" value="WH-like_DNA-bd_sf"/>
</dbReference>
<feature type="binding site" evidence="6">
    <location>
        <position position="111"/>
    </location>
    <ligand>
        <name>biotin</name>
        <dbReference type="ChEBI" id="CHEBI:57586"/>
    </ligand>
</feature>
<dbReference type="InterPro" id="IPR004408">
    <property type="entry name" value="Biotin_CoA_COase_ligase"/>
</dbReference>
<keyword evidence="6" id="KW-0805">Transcription regulation</keyword>
<reference evidence="8 9" key="1">
    <citation type="submission" date="2013-03" db="EMBL/GenBank/DDBJ databases">
        <title>Salinisphaera dokdonensis CL-ES53 Genome Sequencing.</title>
        <authorList>
            <person name="Li C."/>
            <person name="Lai Q."/>
            <person name="Shao Z."/>
        </authorList>
    </citation>
    <scope>NUCLEOTIDE SEQUENCE [LARGE SCALE GENOMIC DNA]</scope>
    <source>
        <strain evidence="8 9">CL-ES53</strain>
    </source>
</reference>
<dbReference type="InterPro" id="IPR008988">
    <property type="entry name" value="Transcriptional_repressor_C"/>
</dbReference>
<dbReference type="SUPFAM" id="SSF46785">
    <property type="entry name" value="Winged helix' DNA-binding domain"/>
    <property type="match status" value="1"/>
</dbReference>
<evidence type="ECO:0000256" key="1">
    <source>
        <dbReference type="ARBA" id="ARBA00022598"/>
    </source>
</evidence>
<dbReference type="EC" id="6.3.4.15" evidence="6"/>
<dbReference type="InterPro" id="IPR045864">
    <property type="entry name" value="aa-tRNA-synth_II/BPL/LPL"/>
</dbReference>
<dbReference type="PROSITE" id="PS51733">
    <property type="entry name" value="BPL_LPL_CATALYTIC"/>
    <property type="match status" value="1"/>
</dbReference>
<evidence type="ECO:0000256" key="2">
    <source>
        <dbReference type="ARBA" id="ARBA00022741"/>
    </source>
</evidence>
<feature type="binding site" evidence="6">
    <location>
        <position position="182"/>
    </location>
    <ligand>
        <name>biotin</name>
        <dbReference type="ChEBI" id="CHEBI:57586"/>
    </ligand>
</feature>
<gene>
    <name evidence="6" type="primary">birA</name>
    <name evidence="8" type="ORF">SADO_04985</name>
</gene>
<dbReference type="InterPro" id="IPR036390">
    <property type="entry name" value="WH_DNA-bd_sf"/>
</dbReference>
<sequence length="320" mass="34013">MTAPTLISLLADGAWHRGPALAEALGVSRAAISSRVAELRTVGLSVHSVAGRGYRLPAPLELLDEDQIRSAMGPGAKRLDELTVLERTDSTNAELARRGGDGMRACLAEYQSSGRGRAQRPWTSPFGANLYVSLGCDLAGQRAPLGALSLAVGVCVVEALAAQGAQSLGLKWPNDIWAGQKKLGGILIEHRGELGGRARLIVGVGLNVTMQRDQAKTVDQPWTRLADHLPVLPGRNVLAAAVVSALVEAVTGFEQTGFDAFRDRWARFDAVRDQPVRVIEANGERFGFARGIADDGALQVEINGETRPVYSGDVSLRLAP</sequence>
<keyword evidence="6" id="KW-0804">Transcription</keyword>
<dbReference type="InterPro" id="IPR003142">
    <property type="entry name" value="BPL_C"/>
</dbReference>
<comment type="catalytic activity">
    <reaction evidence="5 6">
        <text>biotin + L-lysyl-[protein] + ATP = N(6)-biotinyl-L-lysyl-[protein] + AMP + diphosphate + H(+)</text>
        <dbReference type="Rhea" id="RHEA:11756"/>
        <dbReference type="Rhea" id="RHEA-COMP:9752"/>
        <dbReference type="Rhea" id="RHEA-COMP:10505"/>
        <dbReference type="ChEBI" id="CHEBI:15378"/>
        <dbReference type="ChEBI" id="CHEBI:29969"/>
        <dbReference type="ChEBI" id="CHEBI:30616"/>
        <dbReference type="ChEBI" id="CHEBI:33019"/>
        <dbReference type="ChEBI" id="CHEBI:57586"/>
        <dbReference type="ChEBI" id="CHEBI:83144"/>
        <dbReference type="ChEBI" id="CHEBI:456215"/>
        <dbReference type="EC" id="6.3.4.15"/>
    </reaction>
</comment>
<keyword evidence="6" id="KW-0238">DNA-binding</keyword>
<evidence type="ECO:0000313" key="8">
    <source>
        <dbReference type="EMBL" id="MES1928586.1"/>
    </source>
</evidence>
<keyword evidence="6" id="KW-0678">Repressor</keyword>
<dbReference type="SUPFAM" id="SSF50037">
    <property type="entry name" value="C-terminal domain of transcriptional repressors"/>
    <property type="match status" value="1"/>
</dbReference>
<dbReference type="InterPro" id="IPR013196">
    <property type="entry name" value="HTH_11"/>
</dbReference>
<dbReference type="RefSeq" id="WP_353109744.1">
    <property type="nucleotide sequence ID" value="NZ_APND01000001.1"/>
</dbReference>
<dbReference type="InterPro" id="IPR004143">
    <property type="entry name" value="BPL_LPL_catalytic"/>
</dbReference>
<feature type="binding site" evidence="6">
    <location>
        <begin position="115"/>
        <end position="117"/>
    </location>
    <ligand>
        <name>biotin</name>
        <dbReference type="ChEBI" id="CHEBI:57586"/>
    </ligand>
</feature>
<accession>A0ABV2AY60</accession>
<dbReference type="Gene3D" id="1.10.10.10">
    <property type="entry name" value="Winged helix-like DNA-binding domain superfamily/Winged helix DNA-binding domain"/>
    <property type="match status" value="1"/>
</dbReference>
<comment type="similarity">
    <text evidence="6">Belongs to the biotin--protein ligase family.</text>
</comment>
<dbReference type="Pfam" id="PF08279">
    <property type="entry name" value="HTH_11"/>
    <property type="match status" value="1"/>
</dbReference>
<name>A0ABV2AY60_9GAMM</name>
<dbReference type="InterPro" id="IPR030855">
    <property type="entry name" value="Bifunct_BirA"/>
</dbReference>
<dbReference type="Gene3D" id="3.30.930.10">
    <property type="entry name" value="Bira Bifunctional Protein, Domain 2"/>
    <property type="match status" value="1"/>
</dbReference>
<keyword evidence="9" id="KW-1185">Reference proteome</keyword>
<keyword evidence="1 6" id="KW-0436">Ligase</keyword>
<comment type="caution">
    <text evidence="8">The sequence shown here is derived from an EMBL/GenBank/DDBJ whole genome shotgun (WGS) entry which is preliminary data.</text>
</comment>
<dbReference type="NCBIfam" id="TIGR00121">
    <property type="entry name" value="birA_ligase"/>
    <property type="match status" value="1"/>
</dbReference>
<keyword evidence="2 6" id="KW-0547">Nucleotide-binding</keyword>
<evidence type="ECO:0000259" key="7">
    <source>
        <dbReference type="PROSITE" id="PS51733"/>
    </source>
</evidence>
<dbReference type="EMBL" id="APND01000001">
    <property type="protein sequence ID" value="MES1928586.1"/>
    <property type="molecule type" value="Genomic_DNA"/>
</dbReference>
<dbReference type="Pfam" id="PF02237">
    <property type="entry name" value="BPL_C"/>
    <property type="match status" value="1"/>
</dbReference>
<dbReference type="PANTHER" id="PTHR12835:SF5">
    <property type="entry name" value="BIOTIN--PROTEIN LIGASE"/>
    <property type="match status" value="1"/>
</dbReference>
<dbReference type="SUPFAM" id="SSF55681">
    <property type="entry name" value="Class II aaRS and biotin synthetases"/>
    <property type="match status" value="1"/>
</dbReference>
<protein>
    <recommendedName>
        <fullName evidence="6">Bifunctional ligase/repressor BirA</fullName>
    </recommendedName>
    <alternativeName>
        <fullName evidence="6">Biotin operon repressor</fullName>
    </alternativeName>
    <alternativeName>
        <fullName evidence="6">Biotin--[acetyl-CoA-carboxylase] ligase</fullName>
        <ecNumber evidence="6">6.3.4.15</ecNumber>
    </alternativeName>
    <alternativeName>
        <fullName evidence="6">Biotin--protein ligase</fullName>
    </alternativeName>
    <alternativeName>
        <fullName evidence="6">Biotin-[acetyl-CoA carboxylase] synthetase</fullName>
    </alternativeName>
</protein>
<feature type="DNA-binding region" description="H-T-H motif" evidence="6">
    <location>
        <begin position="18"/>
        <end position="37"/>
    </location>
</feature>
<dbReference type="CDD" id="cd16442">
    <property type="entry name" value="BPL"/>
    <property type="match status" value="1"/>
</dbReference>
<proteinExistence type="inferred from homology"/>
<keyword evidence="3 6" id="KW-0067">ATP-binding</keyword>
<evidence type="ECO:0000256" key="5">
    <source>
        <dbReference type="ARBA" id="ARBA00047846"/>
    </source>
</evidence>
<dbReference type="Proteomes" id="UP001460888">
    <property type="component" value="Unassembled WGS sequence"/>
</dbReference>
<feature type="binding site" evidence="6">
    <location>
        <begin position="90"/>
        <end position="92"/>
    </location>
    <ligand>
        <name>biotin</name>
        <dbReference type="ChEBI" id="CHEBI:57586"/>
    </ligand>
</feature>
<dbReference type="Gene3D" id="2.30.30.100">
    <property type="match status" value="1"/>
</dbReference>
<dbReference type="GO" id="GO:0004077">
    <property type="term" value="F:biotin--[biotin carboxyl-carrier protein] ligase activity"/>
    <property type="evidence" value="ECO:0007669"/>
    <property type="project" value="UniProtKB-EC"/>
</dbReference>
<dbReference type="Pfam" id="PF03099">
    <property type="entry name" value="BPL_LplA_LipB"/>
    <property type="match status" value="1"/>
</dbReference>
<evidence type="ECO:0000256" key="4">
    <source>
        <dbReference type="ARBA" id="ARBA00023267"/>
    </source>
</evidence>